<evidence type="ECO:0000259" key="1">
    <source>
        <dbReference type="PROSITE" id="PS50184"/>
    </source>
</evidence>
<gene>
    <name evidence="3" type="primary">LOC118477541</name>
</gene>
<dbReference type="Proteomes" id="UP000694888">
    <property type="component" value="Unplaced"/>
</dbReference>
<protein>
    <submittedName>
        <fullName evidence="3">Uncharacterized protein LOC118477541</fullName>
    </submittedName>
</protein>
<evidence type="ECO:0000313" key="3">
    <source>
        <dbReference type="RefSeq" id="XP_035825158.1"/>
    </source>
</evidence>
<proteinExistence type="predicted"/>
<reference evidence="3" key="1">
    <citation type="submission" date="2025-08" db="UniProtKB">
        <authorList>
            <consortium name="RefSeq"/>
        </authorList>
    </citation>
    <scope>IDENTIFICATION</scope>
</reference>
<keyword evidence="2" id="KW-1185">Reference proteome</keyword>
<name>A0ABM1VRW6_APLCA</name>
<sequence length="379" mass="40875">MFVCFVLRKRMKAHSSTPNSAVKVTPMTSFPGWTMLLKGVSGVPGDLAQLWSSNNTMNPSNPAARTLTDDFKGYYKPDVANAWDQCQFEQVKVSVFKDGLEVGNIVFDTRGVDKNSWFQPNRIVSSTWNDIKTAPPGTFTIAKSPLTGREFSVSPTAGCDGQGWLFVSTTNSCSFESSKGPAPRFFFSLGPSVADLAKDKLGEADVLAIFGKGGNCNGGVLPPTSQKTILTACTYKGQSYGQGAKWSDGCDLDCSCVNASTGRYICAEKCPTYQNLSPQCQLKNVSGGCCLEPVCGGLVLQNKCYYKGSSYSEGAQWSDGCDFDCVCLNATTGDFKCKNICPPWNLPPECTLQDPAPGMCCQTPKCPYTWVPPPGYVPR</sequence>
<feature type="domain" description="VWFC" evidence="1">
    <location>
        <begin position="302"/>
        <end position="367"/>
    </location>
</feature>
<organism evidence="2 3">
    <name type="scientific">Aplysia californica</name>
    <name type="common">California sea hare</name>
    <dbReference type="NCBI Taxonomy" id="6500"/>
    <lineage>
        <taxon>Eukaryota</taxon>
        <taxon>Metazoa</taxon>
        <taxon>Spiralia</taxon>
        <taxon>Lophotrochozoa</taxon>
        <taxon>Mollusca</taxon>
        <taxon>Gastropoda</taxon>
        <taxon>Heterobranchia</taxon>
        <taxon>Euthyneura</taxon>
        <taxon>Tectipleura</taxon>
        <taxon>Aplysiida</taxon>
        <taxon>Aplysioidea</taxon>
        <taxon>Aplysiidae</taxon>
        <taxon>Aplysia</taxon>
    </lineage>
</organism>
<dbReference type="PROSITE" id="PS50184">
    <property type="entry name" value="VWFC_2"/>
    <property type="match status" value="1"/>
</dbReference>
<evidence type="ECO:0000313" key="2">
    <source>
        <dbReference type="Proteomes" id="UP000694888"/>
    </source>
</evidence>
<accession>A0ABM1VRW6</accession>
<dbReference type="GeneID" id="118477541"/>
<dbReference type="RefSeq" id="XP_035825158.1">
    <property type="nucleotide sequence ID" value="XM_035969265.1"/>
</dbReference>
<dbReference type="SMART" id="SM00214">
    <property type="entry name" value="VWC"/>
    <property type="match status" value="2"/>
</dbReference>
<dbReference type="InterPro" id="IPR001007">
    <property type="entry name" value="VWF_dom"/>
</dbReference>